<feature type="non-terminal residue" evidence="2">
    <location>
        <position position="1"/>
    </location>
</feature>
<dbReference type="PANTHER" id="PTHR36182:SF1">
    <property type="entry name" value="PROTEIN, PUTATIVE (AFU_ORTHOLOGUE AFUA_6G10930)-RELATED"/>
    <property type="match status" value="1"/>
</dbReference>
<gene>
    <name evidence="2" type="ORF">THASP1DRAFT_7595</name>
</gene>
<feature type="region of interest" description="Disordered" evidence="1">
    <location>
        <begin position="1"/>
        <end position="40"/>
    </location>
</feature>
<evidence type="ECO:0000256" key="1">
    <source>
        <dbReference type="SAM" id="MobiDB-lite"/>
    </source>
</evidence>
<dbReference type="Proteomes" id="UP000271241">
    <property type="component" value="Unassembled WGS sequence"/>
</dbReference>
<dbReference type="OrthoDB" id="2342176at2759"/>
<evidence type="ECO:0000313" key="2">
    <source>
        <dbReference type="EMBL" id="RKP10136.1"/>
    </source>
</evidence>
<evidence type="ECO:0000313" key="3">
    <source>
        <dbReference type="Proteomes" id="UP000271241"/>
    </source>
</evidence>
<reference evidence="3" key="1">
    <citation type="journal article" date="2018" name="Nat. Microbiol.">
        <title>Leveraging single-cell genomics to expand the fungal tree of life.</title>
        <authorList>
            <person name="Ahrendt S.R."/>
            <person name="Quandt C.A."/>
            <person name="Ciobanu D."/>
            <person name="Clum A."/>
            <person name="Salamov A."/>
            <person name="Andreopoulos B."/>
            <person name="Cheng J.F."/>
            <person name="Woyke T."/>
            <person name="Pelin A."/>
            <person name="Henrissat B."/>
            <person name="Reynolds N.K."/>
            <person name="Benny G.L."/>
            <person name="Smith M.E."/>
            <person name="James T.Y."/>
            <person name="Grigoriev I.V."/>
        </authorList>
    </citation>
    <scope>NUCLEOTIDE SEQUENCE [LARGE SCALE GENOMIC DNA]</scope>
    <source>
        <strain evidence="3">RSA 1356</strain>
    </source>
</reference>
<dbReference type="EMBL" id="KZ992468">
    <property type="protein sequence ID" value="RKP10136.1"/>
    <property type="molecule type" value="Genomic_DNA"/>
</dbReference>
<dbReference type="AlphaFoldDB" id="A0A4P9XV63"/>
<dbReference type="PANTHER" id="PTHR36182">
    <property type="entry name" value="PROTEIN, PUTATIVE (AFU_ORTHOLOGUE AFUA_6G10930)-RELATED"/>
    <property type="match status" value="1"/>
</dbReference>
<accession>A0A4P9XV63</accession>
<protein>
    <submittedName>
        <fullName evidence="2">Uncharacterized protein</fullName>
    </submittedName>
</protein>
<sequence length="167" mass="17776">LSSVSAHMNMAKPVPRGYYHPQPKGAKGAPKADGGIRGPAEQLCKGKPVGEIVGTYKAGSTIDVEIEGTAPHDGGHCQFAISYDDKTYVVIKDVMKDCADKVKKVQVQLPDNIPSAKRATFAWAWINAGGQYQYYMNCADIAIEGSENGSLSGKKLLVANILGGPRI</sequence>
<feature type="compositionally biased region" description="Low complexity" evidence="1">
    <location>
        <begin position="21"/>
        <end position="33"/>
    </location>
</feature>
<feature type="non-terminal residue" evidence="2">
    <location>
        <position position="167"/>
    </location>
</feature>
<dbReference type="Gene3D" id="2.70.50.70">
    <property type="match status" value="1"/>
</dbReference>
<name>A0A4P9XV63_9FUNG</name>
<proteinExistence type="predicted"/>
<organism evidence="2 3">
    <name type="scientific">Thamnocephalis sphaerospora</name>
    <dbReference type="NCBI Taxonomy" id="78915"/>
    <lineage>
        <taxon>Eukaryota</taxon>
        <taxon>Fungi</taxon>
        <taxon>Fungi incertae sedis</taxon>
        <taxon>Zoopagomycota</taxon>
        <taxon>Zoopagomycotina</taxon>
        <taxon>Zoopagomycetes</taxon>
        <taxon>Zoopagales</taxon>
        <taxon>Sigmoideomycetaceae</taxon>
        <taxon>Thamnocephalis</taxon>
    </lineage>
</organism>
<keyword evidence="3" id="KW-1185">Reference proteome</keyword>